<geneLocation type="plasmid" evidence="1">
    <name>pl2WSM5005</name>
</geneLocation>
<reference evidence="1" key="1">
    <citation type="submission" date="2016-09" db="EMBL/GenBank/DDBJ databases">
        <title>The Complete Genome of Burkholderia sprentiae wsm5005.</title>
        <authorList>
            <person name="De Meyer S."/>
            <person name="Wang P."/>
            <person name="Terpolilli J."/>
        </authorList>
    </citation>
    <scope>NUCLEOTIDE SEQUENCE [LARGE SCALE GENOMIC DNA]</scope>
    <source>
        <strain evidence="1">WSM5005</strain>
        <plasmid evidence="1">pl2WSM5005</plasmid>
    </source>
</reference>
<proteinExistence type="predicted"/>
<dbReference type="AlphaFoldDB" id="A0A1I9YWC6"/>
<gene>
    <name evidence="1" type="ORF">BJG93_33785</name>
</gene>
<sequence>MKIFDNAHPDYQSDCAVGEKMKRSVRECDGEVQEKKGRSVARHIGILLFDGFSLLSTSAIAEMFQLANEIYRRRNHDHKPYNVTFYSARRKNSMFLIN</sequence>
<dbReference type="Gene3D" id="3.40.50.880">
    <property type="match status" value="1"/>
</dbReference>
<dbReference type="InterPro" id="IPR029062">
    <property type="entry name" value="Class_I_gatase-like"/>
</dbReference>
<protein>
    <submittedName>
        <fullName evidence="1">Uncharacterized protein</fullName>
    </submittedName>
</protein>
<organism evidence="1">
    <name type="scientific">Paraburkholderia sprentiae WSM5005</name>
    <dbReference type="NCBI Taxonomy" id="754502"/>
    <lineage>
        <taxon>Bacteria</taxon>
        <taxon>Pseudomonadati</taxon>
        <taxon>Pseudomonadota</taxon>
        <taxon>Betaproteobacteria</taxon>
        <taxon>Burkholderiales</taxon>
        <taxon>Burkholderiaceae</taxon>
        <taxon>Paraburkholderia</taxon>
    </lineage>
</organism>
<accession>A0A1I9YWC6</accession>
<evidence type="ECO:0000313" key="1">
    <source>
        <dbReference type="EMBL" id="APA90531.1"/>
    </source>
</evidence>
<name>A0A1I9YWC6_9BURK</name>
<keyword evidence="1" id="KW-0614">Plasmid</keyword>
<dbReference type="EMBL" id="CP017565">
    <property type="protein sequence ID" value="APA90531.1"/>
    <property type="molecule type" value="Genomic_DNA"/>
</dbReference>